<evidence type="ECO:0008006" key="3">
    <source>
        <dbReference type="Google" id="ProtNLM"/>
    </source>
</evidence>
<keyword evidence="2" id="KW-1185">Reference proteome</keyword>
<sequence>MKRTKKLSQPIYNLLIKNKLDRFTVLQARDELQNSQDRFQDDNEARKYIYRQVSSLVLNGYLKTTGKGRNKLYIKTDAFFLGTFACKTYKYLENEPNVMVQKNTDIQNNNYIATLKKERLRYQSEFSIASHEKEEFDKLMERFPDKQELLMPVFEQIKGRSEMMLGKINAITAALKVIQLPESGFQQEMLIS</sequence>
<accession>A0A7X4LMK1</accession>
<evidence type="ECO:0000313" key="1">
    <source>
        <dbReference type="EMBL" id="MZI94727.1"/>
    </source>
</evidence>
<protein>
    <recommendedName>
        <fullName evidence="3">Transcriptional regulator VspR</fullName>
    </recommendedName>
</protein>
<gene>
    <name evidence="1" type="ORF">F9817_16220</name>
</gene>
<dbReference type="Proteomes" id="UP000462621">
    <property type="component" value="Unassembled WGS sequence"/>
</dbReference>
<reference evidence="1 2" key="1">
    <citation type="submission" date="2019-10" db="EMBL/GenBank/DDBJ databases">
        <title>Vibrio sp. nov. isolated from a shrimp pond.</title>
        <authorList>
            <person name="Gomez-Gil B."/>
            <person name="Enciso-Ibarra J."/>
            <person name="Enciso-Ibarra K."/>
            <person name="Bolan-Mejia C."/>
        </authorList>
    </citation>
    <scope>NUCLEOTIDE SEQUENCE [LARGE SCALE GENOMIC DNA]</scope>
    <source>
        <strain evidence="1 2">CAIM 722</strain>
    </source>
</reference>
<comment type="caution">
    <text evidence="1">The sequence shown here is derived from an EMBL/GenBank/DDBJ whole genome shotgun (WGS) entry which is preliminary data.</text>
</comment>
<name>A0A7X4LMK1_9VIBR</name>
<evidence type="ECO:0000313" key="2">
    <source>
        <dbReference type="Proteomes" id="UP000462621"/>
    </source>
</evidence>
<dbReference type="RefSeq" id="WP_161157207.1">
    <property type="nucleotide sequence ID" value="NZ_WEKT01000035.1"/>
</dbReference>
<dbReference type="EMBL" id="WEKT01000035">
    <property type="protein sequence ID" value="MZI94727.1"/>
    <property type="molecule type" value="Genomic_DNA"/>
</dbReference>
<proteinExistence type="predicted"/>
<dbReference type="AlphaFoldDB" id="A0A7X4LMK1"/>
<organism evidence="1 2">
    <name type="scientific">Vibrio eleionomae</name>
    <dbReference type="NCBI Taxonomy" id="2653505"/>
    <lineage>
        <taxon>Bacteria</taxon>
        <taxon>Pseudomonadati</taxon>
        <taxon>Pseudomonadota</taxon>
        <taxon>Gammaproteobacteria</taxon>
        <taxon>Vibrionales</taxon>
        <taxon>Vibrionaceae</taxon>
        <taxon>Vibrio</taxon>
    </lineage>
</organism>